<evidence type="ECO:0008006" key="4">
    <source>
        <dbReference type="Google" id="ProtNLM"/>
    </source>
</evidence>
<geneLocation type="plasmid" evidence="3">
    <name>pSNE1-2010K-2159</name>
</geneLocation>
<keyword evidence="1" id="KW-1133">Transmembrane helix</keyword>
<dbReference type="NCBIfam" id="TIGR04346">
    <property type="entry name" value="DotA_TraY"/>
    <property type="match status" value="1"/>
</dbReference>
<evidence type="ECO:0000313" key="3">
    <source>
        <dbReference type="EMBL" id="AUF34853.1"/>
    </source>
</evidence>
<dbReference type="EMBL" id="CP025255">
    <property type="protein sequence ID" value="AUF34853.1"/>
    <property type="molecule type" value="Genomic_DNA"/>
</dbReference>
<keyword evidence="3" id="KW-0614">Plasmid</keyword>
<organism evidence="3">
    <name type="scientific">Salmonella enterica subsp. enterica serovar Newport str. CDC 2010K-2159</name>
    <dbReference type="NCBI Taxonomy" id="1454627"/>
    <lineage>
        <taxon>Bacteria</taxon>
        <taxon>Pseudomonadati</taxon>
        <taxon>Pseudomonadota</taxon>
        <taxon>Gammaproteobacteria</taxon>
        <taxon>Enterobacterales</taxon>
        <taxon>Enterobacteriaceae</taxon>
        <taxon>Salmonella</taxon>
    </lineage>
</organism>
<protein>
    <recommendedName>
        <fullName evidence="4">DotA/TraY family protein</fullName>
    </recommendedName>
</protein>
<name>A0A2H4YPS3_SALNE</name>
<feature type="chain" id="PRO_5014131525" description="DotA/TraY family protein" evidence="2">
    <location>
        <begin position="22"/>
        <end position="723"/>
    </location>
</feature>
<keyword evidence="1" id="KW-0812">Transmembrane</keyword>
<keyword evidence="2" id="KW-0732">Signal</keyword>
<keyword evidence="1" id="KW-0472">Membrane</keyword>
<evidence type="ECO:0000256" key="2">
    <source>
        <dbReference type="SAM" id="SignalP"/>
    </source>
</evidence>
<feature type="transmembrane region" description="Helical" evidence="1">
    <location>
        <begin position="631"/>
        <end position="658"/>
    </location>
</feature>
<dbReference type="AlphaFoldDB" id="A0A2H4YPS3"/>
<dbReference type="RefSeq" id="WP_115396625.1">
    <property type="nucleotide sequence ID" value="NZ_CP025255.1"/>
</dbReference>
<accession>A0A2H4YPS3</accession>
<feature type="transmembrane region" description="Helical" evidence="1">
    <location>
        <begin position="518"/>
        <end position="536"/>
    </location>
</feature>
<feature type="transmembrane region" description="Helical" evidence="1">
    <location>
        <begin position="596"/>
        <end position="619"/>
    </location>
</feature>
<feature type="signal peptide" evidence="2">
    <location>
        <begin position="1"/>
        <end position="21"/>
    </location>
</feature>
<evidence type="ECO:0000256" key="1">
    <source>
        <dbReference type="SAM" id="Phobius"/>
    </source>
</evidence>
<feature type="transmembrane region" description="Helical" evidence="1">
    <location>
        <begin position="106"/>
        <end position="126"/>
    </location>
</feature>
<proteinExistence type="predicted"/>
<sequence>MKIILRALSAGLAVSAVPAMASVTYQDIVSAATNSDDLSRQALVTIFGDVVTNPLSTSSPTLIGNMFGVFNGIISVLAVVWFAFIGIRHVVRSGHQGQVFDTGRDIVGTLSVVSGFLMIVPTGNGWSLAQLIMLWGASIMGVGSANIMVQLAADNIANGYSMTVQPVQVSTRTAARGIFEMELCKYAINSGLNDFNQTARSSTSLMTESSKTAGGNYTVTVSNGSGICGTASLSVEGNGTTNQSSISKFFNPFSSTEYNSVIAAQRTAMDNMIRDMDSTANEFVTTFLEKRNTGNGTLPDIETRIQRAADDYERAVQKALPADNNEQSRKEALKSYLTTYGWVALGAWYQTFATANQRLAELADRAPAVTSLSSLGEVGNTDLFVAVTGAYKTQLQNTSYTPSLGTVTSADEQLLSNTNTPQDALIKPTEKFGQWLTNSLATEWSETGTSSNQVNPLIKMKNIGDRTMVAAEGIWVTYTTARVLVAGGEKSFLGKVLNNLTSVLSTANALLEALAPPVYFLLFLMFCAGFSLSIYLPFIPFIFWMTGIGNWIISVLIGCTAGPLWGATHLGTSQDRGSRAAYGYIYLIDSMIRPPLMVFGFFFASVAIIAAGTILNVLFGPALTNVQINSFTGIFSLAGFLLIYARICTTIVAAIFALQAYLPDHVINFLGGRDGANTLGNLASSVKDIFAGSNRNIRHAPGVREERLKNIKSGDNDKDGIKG</sequence>
<reference evidence="3" key="2">
    <citation type="submission" date="2017-12" db="EMBL/GenBank/DDBJ databases">
        <authorList>
            <person name="Hurst M.R.H."/>
        </authorList>
    </citation>
    <scope>NUCLEOTIDE SEQUENCE</scope>
    <source>
        <strain evidence="3">CDC 2010K-2159</strain>
        <plasmid evidence="3">pSNE1-2010K-2159</plasmid>
    </source>
</reference>
<dbReference type="InterPro" id="IPR027628">
    <property type="entry name" value="DotA_TraY"/>
</dbReference>
<reference evidence="3" key="1">
    <citation type="journal article" date="2016" name="Genome Announc.">
        <title>Chromosome and Plasmids of the Tick-Borne Relapsing Fever Agent Borrelia hermsii.</title>
        <authorList>
            <person name="Barbour A.G."/>
        </authorList>
    </citation>
    <scope>NUCLEOTIDE SEQUENCE</scope>
    <source>
        <strain evidence="3">CDC 2010K-2159</strain>
        <plasmid evidence="3">pSNE1-2010K-2159</plasmid>
    </source>
</reference>
<feature type="transmembrane region" description="Helical" evidence="1">
    <location>
        <begin position="62"/>
        <end position="85"/>
    </location>
</feature>
<feature type="transmembrane region" description="Helical" evidence="1">
    <location>
        <begin position="542"/>
        <end position="566"/>
    </location>
</feature>
<gene>
    <name evidence="3" type="ORF">AW90_50105</name>
</gene>